<dbReference type="EMBL" id="AP018933">
    <property type="protein sequence ID" value="BBG29976.1"/>
    <property type="molecule type" value="Genomic_DNA"/>
</dbReference>
<evidence type="ECO:0000256" key="1">
    <source>
        <dbReference type="SAM" id="MobiDB-lite"/>
    </source>
</evidence>
<evidence type="ECO:0000313" key="3">
    <source>
        <dbReference type="Proteomes" id="UP000267342"/>
    </source>
</evidence>
<dbReference type="AlphaFoldDB" id="A0A348HEC4"/>
<evidence type="ECO:0000313" key="2">
    <source>
        <dbReference type="EMBL" id="BBG29976.1"/>
    </source>
</evidence>
<accession>A0A348HEC4</accession>
<name>A0A348HEC4_9GAMM</name>
<keyword evidence="3" id="KW-1185">Reference proteome</keyword>
<dbReference type="KEGG" id="zpl:ZBT109_1216"/>
<sequence>MSRRSAMKKPNDKAKRLAVLRRRLKRKTKRKVIRPTRKAERAYIAGLRDIVTDLAKLVNRSLMPWLHQRYTPWEAPQADHPLSFTDDFTTRLNQLRESYAWYGQDAPLLLPDTSTTGAPPAPPAPPAHTARSSAGSDAPFGQQIRRLAEAKINVAAAEGTEAVRQQVNAAVGVDLGAVMRQEQLTDYVAAAVQENVSLIRTIPDRFFGDIERKVLDGYRSGRSLKRLAQDIQGVYSQSDFNAQRIARDQISKITSDVMIRRMKDAGVERFRWSTSADERVTGNPAGRYPNAKVKCWAIAHRDIGYGPGVYLLSEGAEVNGEKGVYPGRAHIADRCIAVALFPGIDYIPWDE</sequence>
<dbReference type="Proteomes" id="UP000267342">
    <property type="component" value="Chromosome"/>
</dbReference>
<protein>
    <submittedName>
        <fullName evidence="2">Uncharacterized protein, homolog of phage Mu</fullName>
    </submittedName>
</protein>
<gene>
    <name evidence="2" type="ORF">ZBT109_1216</name>
</gene>
<organism evidence="2 3">
    <name type="scientific">Zymobacter palmae</name>
    <dbReference type="NCBI Taxonomy" id="33074"/>
    <lineage>
        <taxon>Bacteria</taxon>
        <taxon>Pseudomonadati</taxon>
        <taxon>Pseudomonadota</taxon>
        <taxon>Gammaproteobacteria</taxon>
        <taxon>Oceanospirillales</taxon>
        <taxon>Halomonadaceae</taxon>
        <taxon>Zymobacter group</taxon>
        <taxon>Zymobacter</taxon>
    </lineage>
</organism>
<feature type="region of interest" description="Disordered" evidence="1">
    <location>
        <begin position="110"/>
        <end position="138"/>
    </location>
</feature>
<reference evidence="2 3" key="1">
    <citation type="submission" date="2018-09" db="EMBL/GenBank/DDBJ databases">
        <title>Zymobacter palmae IAM14233 (=T109) whole genome analysis.</title>
        <authorList>
            <person name="Yanase H."/>
        </authorList>
    </citation>
    <scope>NUCLEOTIDE SEQUENCE [LARGE SCALE GENOMIC DNA]</scope>
    <source>
        <strain evidence="2 3">IAM14233</strain>
    </source>
</reference>
<proteinExistence type="predicted"/>
<dbReference type="STRING" id="1123510.GCA_000620025_01397"/>